<dbReference type="PANTHER" id="PTHR37841">
    <property type="entry name" value="GLR2918 PROTEIN"/>
    <property type="match status" value="1"/>
</dbReference>
<dbReference type="Proteomes" id="UP000198949">
    <property type="component" value="Unassembled WGS sequence"/>
</dbReference>
<evidence type="ECO:0000313" key="2">
    <source>
        <dbReference type="Proteomes" id="UP000198949"/>
    </source>
</evidence>
<organism evidence="1 2">
    <name type="scientific">Glycomyces harbinensis</name>
    <dbReference type="NCBI Taxonomy" id="58114"/>
    <lineage>
        <taxon>Bacteria</taxon>
        <taxon>Bacillati</taxon>
        <taxon>Actinomycetota</taxon>
        <taxon>Actinomycetes</taxon>
        <taxon>Glycomycetales</taxon>
        <taxon>Glycomycetaceae</taxon>
        <taxon>Glycomyces</taxon>
    </lineage>
</organism>
<dbReference type="RefSeq" id="WP_091031185.1">
    <property type="nucleotide sequence ID" value="NZ_FNAD01000003.1"/>
</dbReference>
<sequence length="359" mass="38084">MVDVAADLRAGLFRALGPLDRATMRHAIADTVALQQIREEATLRLARHAAEADQSRLLGVRAVILRVLGDFDGAEVDAAAAVKYAEAVGADLLLAPARARLGQVLRVRGRYEEADQLFALAEAGELPRTLTGAVRAYAGLSCIAQGRITESLIHVQRASEQNPHGFVMQIVETALGLIEERAAKAGFGPPPRGWPERAGHPAPDRFQDPQTGRFGYLGADGRPVVQAAFSQAGDFRGGVAAVCQADWGAIDRNGTVVVPMLYGAMETPTTDGRTVTGFVNGVAVAGQRGRVLVVHKTGRVVVPPRYQRVEVHPAGFLVTDGYSWGALGLDGNEVVPARAERAEALRTLEAAVSIDDGPL</sequence>
<dbReference type="AlphaFoldDB" id="A0A1G6U534"/>
<dbReference type="SUPFAM" id="SSF48452">
    <property type="entry name" value="TPR-like"/>
    <property type="match status" value="1"/>
</dbReference>
<dbReference type="OrthoDB" id="4965972at2"/>
<dbReference type="STRING" id="58114.SAMN05216270_103322"/>
<dbReference type="EMBL" id="FNAD01000003">
    <property type="protein sequence ID" value="SDD36391.1"/>
    <property type="molecule type" value="Genomic_DNA"/>
</dbReference>
<evidence type="ECO:0000313" key="1">
    <source>
        <dbReference type="EMBL" id="SDD36391.1"/>
    </source>
</evidence>
<gene>
    <name evidence="1" type="ORF">SAMN05216270_103322</name>
</gene>
<proteinExistence type="predicted"/>
<dbReference type="InterPro" id="IPR032774">
    <property type="entry name" value="WG_beta_rep"/>
</dbReference>
<accession>A0A1G6U534</accession>
<reference evidence="2" key="1">
    <citation type="submission" date="2016-10" db="EMBL/GenBank/DDBJ databases">
        <authorList>
            <person name="Varghese N."/>
            <person name="Submissions S."/>
        </authorList>
    </citation>
    <scope>NUCLEOTIDE SEQUENCE [LARGE SCALE GENOMIC DNA]</scope>
    <source>
        <strain evidence="2">CGMCC 4.3516</strain>
    </source>
</reference>
<dbReference type="Gene3D" id="1.25.40.10">
    <property type="entry name" value="Tetratricopeptide repeat domain"/>
    <property type="match status" value="1"/>
</dbReference>
<dbReference type="InterPro" id="IPR011990">
    <property type="entry name" value="TPR-like_helical_dom_sf"/>
</dbReference>
<protein>
    <submittedName>
        <fullName evidence="1">WG containing repeat-containing protein</fullName>
    </submittedName>
</protein>
<keyword evidence="2" id="KW-1185">Reference proteome</keyword>
<dbReference type="PANTHER" id="PTHR37841:SF1">
    <property type="entry name" value="DUF3298 DOMAIN-CONTAINING PROTEIN"/>
    <property type="match status" value="1"/>
</dbReference>
<name>A0A1G6U534_9ACTN</name>
<dbReference type="Pfam" id="PF14903">
    <property type="entry name" value="WG_beta_rep"/>
    <property type="match status" value="2"/>
</dbReference>